<dbReference type="CDD" id="cd00067">
    <property type="entry name" value="GAL4"/>
    <property type="match status" value="1"/>
</dbReference>
<evidence type="ECO:0000259" key="6">
    <source>
        <dbReference type="PROSITE" id="PS50048"/>
    </source>
</evidence>
<evidence type="ECO:0000256" key="3">
    <source>
        <dbReference type="ARBA" id="ARBA00023163"/>
    </source>
</evidence>
<evidence type="ECO:0000313" key="7">
    <source>
        <dbReference type="EMBL" id="KAJ6050952.1"/>
    </source>
</evidence>
<keyword evidence="2" id="KW-0238">DNA-binding</keyword>
<feature type="domain" description="Zn(2)-C6 fungal-type" evidence="6">
    <location>
        <begin position="12"/>
        <end position="48"/>
    </location>
</feature>
<evidence type="ECO:0000256" key="4">
    <source>
        <dbReference type="ARBA" id="ARBA00023242"/>
    </source>
</evidence>
<dbReference type="GO" id="GO:0008270">
    <property type="term" value="F:zinc ion binding"/>
    <property type="evidence" value="ECO:0007669"/>
    <property type="project" value="InterPro"/>
</dbReference>
<dbReference type="Proteomes" id="UP001219568">
    <property type="component" value="Unassembled WGS sequence"/>
</dbReference>
<comment type="caution">
    <text evidence="7">The sequence shown here is derived from an EMBL/GenBank/DDBJ whole genome shotgun (WGS) entry which is preliminary data.</text>
</comment>
<dbReference type="GO" id="GO:0003677">
    <property type="term" value="F:DNA binding"/>
    <property type="evidence" value="ECO:0007669"/>
    <property type="project" value="UniProtKB-KW"/>
</dbReference>
<keyword evidence="1" id="KW-0805">Transcription regulation</keyword>
<feature type="compositionally biased region" description="Polar residues" evidence="5">
    <location>
        <begin position="130"/>
        <end position="139"/>
    </location>
</feature>
<dbReference type="GO" id="GO:0000981">
    <property type="term" value="F:DNA-binding transcription factor activity, RNA polymerase II-specific"/>
    <property type="evidence" value="ECO:0007669"/>
    <property type="project" value="InterPro"/>
</dbReference>
<dbReference type="EMBL" id="JAQJZL010000002">
    <property type="protein sequence ID" value="KAJ6050952.1"/>
    <property type="molecule type" value="Genomic_DNA"/>
</dbReference>
<dbReference type="InterPro" id="IPR050987">
    <property type="entry name" value="AtrR-like"/>
</dbReference>
<dbReference type="SUPFAM" id="SSF57701">
    <property type="entry name" value="Zn2/Cys6 DNA-binding domain"/>
    <property type="match status" value="1"/>
</dbReference>
<gene>
    <name evidence="7" type="ORF">N7460_001486</name>
</gene>
<evidence type="ECO:0000256" key="1">
    <source>
        <dbReference type="ARBA" id="ARBA00023015"/>
    </source>
</evidence>
<reference evidence="7" key="2">
    <citation type="submission" date="2023-01" db="EMBL/GenBank/DDBJ databases">
        <authorList>
            <person name="Petersen C."/>
        </authorList>
    </citation>
    <scope>NUCLEOTIDE SEQUENCE</scope>
    <source>
        <strain evidence="7">IBT 15450</strain>
    </source>
</reference>
<evidence type="ECO:0000313" key="8">
    <source>
        <dbReference type="Proteomes" id="UP001219568"/>
    </source>
</evidence>
<evidence type="ECO:0000256" key="2">
    <source>
        <dbReference type="ARBA" id="ARBA00023125"/>
    </source>
</evidence>
<sequence length="651" mass="73110">MRSKIPRINRKSCNLCRRQKRKCDLQSRLENGVERCSRCAERDHECHFGSSDDTYGNERKSLQRCSSKSEPLEEPGVVEGCDSLPSLSPEVTAATILFDESPSSKFSGSFLEPCSEHSLFLQRVFGNHRPQNSHTTPLAESSSDSSSSESQNTEKATTAVAHEFIRHDTRSGAFRSARSHFFQLLLDEIAHPGATFPSHLVDLCGDTSAYVESLHAYFDFPGLYRPFVPEHAFWLDFYADRCSPALLSAIACCGISYTKAADKWKKQQRLAIACMKHLMKTEAVQTGSIVRLDDLEAIALLIDFKFDRAHKPPTTIWKRFMSHDALVLMSLQSRNRAPRKLDPSAALAHVDERFTLLYWDVFGRDAFRCLNQKSTSLILDHNPGSTEDFLRHEAGSYLDAILSLSIVARQIAKKLCNTTVKATGIAYGDIRSLYELLRHWRKNILPPKLQQPIDRQSEVAEKARVAMTSTPIAAREARLQRAVLWALEIKCYLQIEECVAWYGLREGVLVHTDAIALCTEHKSLKVALEAVDLARAIKENHPCDADLDGKPLVDLAPSILRDSCAEVCLWICSRGKRPSGLLEDQTRVNHSRPLGEQCLQTPEQIHTRGRRADYAKIAKSLRDAVAAALSHRDTEQMVIRLDDQIASLEAD</sequence>
<organism evidence="7 8">
    <name type="scientific">Penicillium canescens</name>
    <dbReference type="NCBI Taxonomy" id="5083"/>
    <lineage>
        <taxon>Eukaryota</taxon>
        <taxon>Fungi</taxon>
        <taxon>Dikarya</taxon>
        <taxon>Ascomycota</taxon>
        <taxon>Pezizomycotina</taxon>
        <taxon>Eurotiomycetes</taxon>
        <taxon>Eurotiomycetidae</taxon>
        <taxon>Eurotiales</taxon>
        <taxon>Aspergillaceae</taxon>
        <taxon>Penicillium</taxon>
    </lineage>
</organism>
<protein>
    <recommendedName>
        <fullName evidence="6">Zn(2)-C6 fungal-type domain-containing protein</fullName>
    </recommendedName>
</protein>
<dbReference type="AlphaFoldDB" id="A0AAD6NCS6"/>
<dbReference type="PANTHER" id="PTHR46910">
    <property type="entry name" value="TRANSCRIPTION FACTOR PDR1"/>
    <property type="match status" value="1"/>
</dbReference>
<feature type="compositionally biased region" description="Low complexity" evidence="5">
    <location>
        <begin position="140"/>
        <end position="150"/>
    </location>
</feature>
<keyword evidence="4" id="KW-0539">Nucleus</keyword>
<dbReference type="InterPro" id="IPR001138">
    <property type="entry name" value="Zn2Cys6_DnaBD"/>
</dbReference>
<evidence type="ECO:0000256" key="5">
    <source>
        <dbReference type="SAM" id="MobiDB-lite"/>
    </source>
</evidence>
<keyword evidence="8" id="KW-1185">Reference proteome</keyword>
<feature type="region of interest" description="Disordered" evidence="5">
    <location>
        <begin position="130"/>
        <end position="157"/>
    </location>
</feature>
<dbReference type="CDD" id="cd12148">
    <property type="entry name" value="fungal_TF_MHR"/>
    <property type="match status" value="1"/>
</dbReference>
<dbReference type="PANTHER" id="PTHR46910:SF1">
    <property type="entry name" value="MISCELLANEOUS ZN(II)2CYS6 TRANSCRIPTION FACTOR (EUROFUNG)-RELATED"/>
    <property type="match status" value="1"/>
</dbReference>
<dbReference type="PROSITE" id="PS00463">
    <property type="entry name" value="ZN2_CY6_FUNGAL_1"/>
    <property type="match status" value="1"/>
</dbReference>
<dbReference type="InterPro" id="IPR036864">
    <property type="entry name" value="Zn2-C6_fun-type_DNA-bd_sf"/>
</dbReference>
<dbReference type="Gene3D" id="4.10.240.10">
    <property type="entry name" value="Zn(2)-C6 fungal-type DNA-binding domain"/>
    <property type="match status" value="1"/>
</dbReference>
<dbReference type="PROSITE" id="PS50048">
    <property type="entry name" value="ZN2_CY6_FUNGAL_2"/>
    <property type="match status" value="1"/>
</dbReference>
<name>A0AAD6NCS6_PENCN</name>
<proteinExistence type="predicted"/>
<dbReference type="SMART" id="SM00066">
    <property type="entry name" value="GAL4"/>
    <property type="match status" value="1"/>
</dbReference>
<keyword evidence="3" id="KW-0804">Transcription</keyword>
<accession>A0AAD6NCS6</accession>
<reference evidence="7" key="1">
    <citation type="journal article" date="2023" name="IMA Fungus">
        <title>Comparative genomic study of the Penicillium genus elucidates a diverse pangenome and 15 lateral gene transfer events.</title>
        <authorList>
            <person name="Petersen C."/>
            <person name="Sorensen T."/>
            <person name="Nielsen M.R."/>
            <person name="Sondergaard T.E."/>
            <person name="Sorensen J.L."/>
            <person name="Fitzpatrick D.A."/>
            <person name="Frisvad J.C."/>
            <person name="Nielsen K.L."/>
        </authorList>
    </citation>
    <scope>NUCLEOTIDE SEQUENCE</scope>
    <source>
        <strain evidence="7">IBT 15450</strain>
    </source>
</reference>